<protein>
    <submittedName>
        <fullName evidence="2">Helix-turn-helix transcriptional regulator</fullName>
    </submittedName>
</protein>
<reference evidence="2 3" key="1">
    <citation type="submission" date="2024-04" db="EMBL/GenBank/DDBJ databases">
        <title>Complete genome sequence of Nguyenibacter vanlangesis HBCM-1154, a strain capable of nitrogen fixation, IAA production, and phosphorus solubilization isolated from sugarcane soil.</title>
        <authorList>
            <person name="MY HANH P."/>
        </authorList>
    </citation>
    <scope>NUCLEOTIDE SEQUENCE [LARGE SCALE GENOMIC DNA]</scope>
    <source>
        <strain evidence="2 3">HBCM 1154</strain>
    </source>
</reference>
<evidence type="ECO:0000313" key="2">
    <source>
        <dbReference type="EMBL" id="XAE42036.1"/>
    </source>
</evidence>
<keyword evidence="3" id="KW-1185">Reference proteome</keyword>
<gene>
    <name evidence="2" type="ORF">AAC691_17445</name>
</gene>
<evidence type="ECO:0000313" key="3">
    <source>
        <dbReference type="Proteomes" id="UP001449795"/>
    </source>
</evidence>
<dbReference type="RefSeq" id="WP_342627842.1">
    <property type="nucleotide sequence ID" value="NZ_CP152276.1"/>
</dbReference>
<accession>A0ABZ3D2Q4</accession>
<dbReference type="Proteomes" id="UP001449795">
    <property type="component" value="Chromosome"/>
</dbReference>
<feature type="region of interest" description="Disordered" evidence="1">
    <location>
        <begin position="31"/>
        <end position="51"/>
    </location>
</feature>
<organism evidence="2 3">
    <name type="scientific">Nguyenibacter vanlangensis</name>
    <dbReference type="NCBI Taxonomy" id="1216886"/>
    <lineage>
        <taxon>Bacteria</taxon>
        <taxon>Pseudomonadati</taxon>
        <taxon>Pseudomonadota</taxon>
        <taxon>Alphaproteobacteria</taxon>
        <taxon>Acetobacterales</taxon>
        <taxon>Acetobacteraceae</taxon>
        <taxon>Nguyenibacter</taxon>
    </lineage>
</organism>
<dbReference type="EMBL" id="CP152276">
    <property type="protein sequence ID" value="XAE42036.1"/>
    <property type="molecule type" value="Genomic_DNA"/>
</dbReference>
<name>A0ABZ3D2Q4_9PROT</name>
<proteinExistence type="predicted"/>
<sequence>MIRHDDIWHALDVLAAERGLTPSGLARAAGLDGTSFNPSKRATPAGRPRWPGTESLARVLDATGLTLEAFGRLMAGQAVPRAPHRPAGRSRLRLSHLSQLEQGGMFDAAGHPAGRHWDSWDVPGLAEPDLYAVTIDSDAFDPVFRLGAMLIVSPGAPVRRQDRVILHRGDGVLCAIVLERRPGDAGDAVLGGIGAQEGMEIAVGAEDHLHRIMMAVL</sequence>
<evidence type="ECO:0000256" key="1">
    <source>
        <dbReference type="SAM" id="MobiDB-lite"/>
    </source>
</evidence>